<dbReference type="InterPro" id="IPR036390">
    <property type="entry name" value="WH_DNA-bd_sf"/>
</dbReference>
<dbReference type="RefSeq" id="WP_150487560.1">
    <property type="nucleotide sequence ID" value="NZ_BMUV01000001.1"/>
</dbReference>
<dbReference type="Proteomes" id="UP000326178">
    <property type="component" value="Chromosome"/>
</dbReference>
<gene>
    <name evidence="6" type="ORF">CP967_09630</name>
</gene>
<dbReference type="PANTHER" id="PTHR38445">
    <property type="entry name" value="HTH-TYPE TRANSCRIPTIONAL REPRESSOR YTRA"/>
    <property type="match status" value="1"/>
</dbReference>
<reference evidence="6 7" key="1">
    <citation type="submission" date="2017-09" db="EMBL/GenBank/DDBJ databases">
        <authorList>
            <person name="Lee N."/>
            <person name="Cho B.-K."/>
        </authorList>
    </citation>
    <scope>NUCLEOTIDE SEQUENCE [LARGE SCALE GENOMIC DNA]</scope>
    <source>
        <strain evidence="6 7">ATCC 12769</strain>
    </source>
</reference>
<keyword evidence="1" id="KW-0805">Transcription regulation</keyword>
<keyword evidence="3" id="KW-0804">Transcription</keyword>
<dbReference type="GO" id="GO:0003677">
    <property type="term" value="F:DNA binding"/>
    <property type="evidence" value="ECO:0007669"/>
    <property type="project" value="UniProtKB-KW"/>
</dbReference>
<keyword evidence="2" id="KW-0238">DNA-binding</keyword>
<dbReference type="AlphaFoldDB" id="A0A5J6F7P3"/>
<evidence type="ECO:0000256" key="4">
    <source>
        <dbReference type="SAM" id="MobiDB-lite"/>
    </source>
</evidence>
<evidence type="ECO:0000256" key="1">
    <source>
        <dbReference type="ARBA" id="ARBA00023015"/>
    </source>
</evidence>
<dbReference type="KEGG" id="snk:CP967_09630"/>
<protein>
    <submittedName>
        <fullName evidence="6">GntR family transcriptional regulator</fullName>
    </submittedName>
</protein>
<dbReference type="InterPro" id="IPR036388">
    <property type="entry name" value="WH-like_DNA-bd_sf"/>
</dbReference>
<name>A0A5J6F7P3_9ACTN</name>
<sequence length="154" mass="16216">MQVVVFRIDRRSGVATYLQIVRQVEQALRMGALVEGDRLPTAAQVAAATKVNPNTTLKAYRELERAGLAEVRQGAGTFITRSLAEPGSDPEWPLRSSLNEWLHQARAEGLGAAEVRELFRASFETVFTTGTGTGTETAASPGAGTAAGTAAGTG</sequence>
<accession>A0A5J6F7P3</accession>
<feature type="domain" description="HTH gntR-type" evidence="5">
    <location>
        <begin position="14"/>
        <end position="82"/>
    </location>
</feature>
<dbReference type="Pfam" id="PF00392">
    <property type="entry name" value="GntR"/>
    <property type="match status" value="1"/>
</dbReference>
<keyword evidence="7" id="KW-1185">Reference proteome</keyword>
<dbReference type="InterPro" id="IPR000524">
    <property type="entry name" value="Tscrpt_reg_HTH_GntR"/>
</dbReference>
<evidence type="ECO:0000313" key="6">
    <source>
        <dbReference type="EMBL" id="QEU72202.1"/>
    </source>
</evidence>
<dbReference type="SMART" id="SM00345">
    <property type="entry name" value="HTH_GNTR"/>
    <property type="match status" value="1"/>
</dbReference>
<evidence type="ECO:0000313" key="7">
    <source>
        <dbReference type="Proteomes" id="UP000326178"/>
    </source>
</evidence>
<proteinExistence type="predicted"/>
<evidence type="ECO:0000256" key="3">
    <source>
        <dbReference type="ARBA" id="ARBA00023163"/>
    </source>
</evidence>
<dbReference type="EMBL" id="CP023702">
    <property type="protein sequence ID" value="QEU72202.1"/>
    <property type="molecule type" value="Genomic_DNA"/>
</dbReference>
<dbReference type="CDD" id="cd07377">
    <property type="entry name" value="WHTH_GntR"/>
    <property type="match status" value="1"/>
</dbReference>
<dbReference type="Gene3D" id="1.10.10.10">
    <property type="entry name" value="Winged helix-like DNA-binding domain superfamily/Winged helix DNA-binding domain"/>
    <property type="match status" value="1"/>
</dbReference>
<dbReference type="OrthoDB" id="4307011at2"/>
<dbReference type="PROSITE" id="PS50949">
    <property type="entry name" value="HTH_GNTR"/>
    <property type="match status" value="1"/>
</dbReference>
<evidence type="ECO:0000256" key="2">
    <source>
        <dbReference type="ARBA" id="ARBA00023125"/>
    </source>
</evidence>
<dbReference type="GO" id="GO:0003700">
    <property type="term" value="F:DNA-binding transcription factor activity"/>
    <property type="evidence" value="ECO:0007669"/>
    <property type="project" value="InterPro"/>
</dbReference>
<organism evidence="6 7">
    <name type="scientific">Streptomyces nitrosporeus</name>
    <dbReference type="NCBI Taxonomy" id="28894"/>
    <lineage>
        <taxon>Bacteria</taxon>
        <taxon>Bacillati</taxon>
        <taxon>Actinomycetota</taxon>
        <taxon>Actinomycetes</taxon>
        <taxon>Kitasatosporales</taxon>
        <taxon>Streptomycetaceae</taxon>
        <taxon>Streptomyces</taxon>
    </lineage>
</organism>
<feature type="region of interest" description="Disordered" evidence="4">
    <location>
        <begin position="131"/>
        <end position="154"/>
    </location>
</feature>
<dbReference type="PANTHER" id="PTHR38445:SF7">
    <property type="entry name" value="GNTR-FAMILY TRANSCRIPTIONAL REGULATOR"/>
    <property type="match status" value="1"/>
</dbReference>
<evidence type="ECO:0000259" key="5">
    <source>
        <dbReference type="PROSITE" id="PS50949"/>
    </source>
</evidence>
<dbReference type="SUPFAM" id="SSF46785">
    <property type="entry name" value="Winged helix' DNA-binding domain"/>
    <property type="match status" value="1"/>
</dbReference>